<keyword evidence="1" id="KW-0472">Membrane</keyword>
<dbReference type="AlphaFoldDB" id="A0A8H6N0I8"/>
<organism evidence="3 4">
    <name type="scientific">Colletotrichum sojae</name>
    <dbReference type="NCBI Taxonomy" id="2175907"/>
    <lineage>
        <taxon>Eukaryota</taxon>
        <taxon>Fungi</taxon>
        <taxon>Dikarya</taxon>
        <taxon>Ascomycota</taxon>
        <taxon>Pezizomycotina</taxon>
        <taxon>Sordariomycetes</taxon>
        <taxon>Hypocreomycetidae</taxon>
        <taxon>Glomerellales</taxon>
        <taxon>Glomerellaceae</taxon>
        <taxon>Colletotrichum</taxon>
        <taxon>Colletotrichum orchidearum species complex</taxon>
    </lineage>
</organism>
<accession>A0A8H6N0I8</accession>
<reference evidence="3 4" key="1">
    <citation type="journal article" date="2020" name="Phytopathology">
        <title>Genome Sequence Resources of Colletotrichum truncatum, C. plurivorum, C. musicola, and C. sojae: Four Species Pathogenic to Soybean (Glycine max).</title>
        <authorList>
            <person name="Rogerio F."/>
            <person name="Boufleur T.R."/>
            <person name="Ciampi-Guillardi M."/>
            <person name="Sukno S.A."/>
            <person name="Thon M.R."/>
            <person name="Massola Junior N.S."/>
            <person name="Baroncelli R."/>
        </authorList>
    </citation>
    <scope>NUCLEOTIDE SEQUENCE [LARGE SCALE GENOMIC DNA]</scope>
    <source>
        <strain evidence="3 4">LFN0009</strain>
    </source>
</reference>
<sequence>MKPTLVVAAFSPVAAFTVAEPPPACLLAALGAQGNPSGVENICANLQTPMLGNITTLCEGDAATRAYNVFSNTCKEVGVSVAPLPDKASVPTATVTTASGSSVPADGTHAPTPTSTDMFCCSEEPTESKPASAAAAIAPHALLFMLLGLSTTGLFSIVFL</sequence>
<evidence type="ECO:0008006" key="5">
    <source>
        <dbReference type="Google" id="ProtNLM"/>
    </source>
</evidence>
<feature type="transmembrane region" description="Helical" evidence="1">
    <location>
        <begin position="137"/>
        <end position="159"/>
    </location>
</feature>
<name>A0A8H6N0I8_9PEZI</name>
<feature type="signal peptide" evidence="2">
    <location>
        <begin position="1"/>
        <end position="19"/>
    </location>
</feature>
<feature type="chain" id="PRO_5034687125" description="Gpi anchored cell wall protein" evidence="2">
    <location>
        <begin position="20"/>
        <end position="160"/>
    </location>
</feature>
<keyword evidence="4" id="KW-1185">Reference proteome</keyword>
<dbReference type="EMBL" id="WIGN01000039">
    <property type="protein sequence ID" value="KAF6814955.1"/>
    <property type="molecule type" value="Genomic_DNA"/>
</dbReference>
<keyword evidence="1" id="KW-0812">Transmembrane</keyword>
<gene>
    <name evidence="3" type="ORF">CSOJ01_03785</name>
</gene>
<proteinExistence type="predicted"/>
<evidence type="ECO:0000256" key="2">
    <source>
        <dbReference type="SAM" id="SignalP"/>
    </source>
</evidence>
<evidence type="ECO:0000313" key="3">
    <source>
        <dbReference type="EMBL" id="KAF6814955.1"/>
    </source>
</evidence>
<protein>
    <recommendedName>
        <fullName evidence="5">Gpi anchored cell wall protein</fullName>
    </recommendedName>
</protein>
<comment type="caution">
    <text evidence="3">The sequence shown here is derived from an EMBL/GenBank/DDBJ whole genome shotgun (WGS) entry which is preliminary data.</text>
</comment>
<keyword evidence="1" id="KW-1133">Transmembrane helix</keyword>
<evidence type="ECO:0000256" key="1">
    <source>
        <dbReference type="SAM" id="Phobius"/>
    </source>
</evidence>
<keyword evidence="2" id="KW-0732">Signal</keyword>
<dbReference type="Proteomes" id="UP000652219">
    <property type="component" value="Unassembled WGS sequence"/>
</dbReference>
<evidence type="ECO:0000313" key="4">
    <source>
        <dbReference type="Proteomes" id="UP000652219"/>
    </source>
</evidence>